<organism evidence="2">
    <name type="scientific">Opuntia streptacantha</name>
    <name type="common">Prickly pear cactus</name>
    <name type="synonym">Opuntia cardona</name>
    <dbReference type="NCBI Taxonomy" id="393608"/>
    <lineage>
        <taxon>Eukaryota</taxon>
        <taxon>Viridiplantae</taxon>
        <taxon>Streptophyta</taxon>
        <taxon>Embryophyta</taxon>
        <taxon>Tracheophyta</taxon>
        <taxon>Spermatophyta</taxon>
        <taxon>Magnoliopsida</taxon>
        <taxon>eudicotyledons</taxon>
        <taxon>Gunneridae</taxon>
        <taxon>Pentapetalae</taxon>
        <taxon>Caryophyllales</taxon>
        <taxon>Cactineae</taxon>
        <taxon>Cactaceae</taxon>
        <taxon>Opuntioideae</taxon>
        <taxon>Opuntia</taxon>
    </lineage>
</organism>
<evidence type="ECO:0000259" key="1">
    <source>
        <dbReference type="Pfam" id="PF23596"/>
    </source>
</evidence>
<protein>
    <recommendedName>
        <fullName evidence="1">DUF7138 domain-containing protein</fullName>
    </recommendedName>
</protein>
<feature type="domain" description="DUF7138" evidence="1">
    <location>
        <begin position="18"/>
        <end position="100"/>
    </location>
</feature>
<dbReference type="PANTHER" id="PTHR36351">
    <property type="entry name" value="EMBRYO SAC DEVELOPMENT ARREST 12"/>
    <property type="match status" value="1"/>
</dbReference>
<accession>A0A7C9D3F9</accession>
<sequence length="256" mass="29365">MTMMMMENENSNNLSAGALFAVVFFDGEREIDLGTILITPSMNFKVFQSLISQKIGISPHQITTYFTPFHHHHNHQQRRRPVTNKFDFAAALPESITYFFWVVLKRSRRVRRRRPKTEAAISPESDKLVLLRRNPNLDYVNPNLDYMDLVREQMMERERYLMSLNLNSDVYSDLSLLYSNSRGNLNHGFGFGSDDGASSSGGGSENNNRVVFCDVCWYARMEGETAPFHWCKNDAVRPVTEVYRSPAGPIARPAKN</sequence>
<dbReference type="PANTHER" id="PTHR36351:SF1">
    <property type="entry name" value="EMBRYO SAC DEVELOPMENT ARREST 12"/>
    <property type="match status" value="1"/>
</dbReference>
<dbReference type="Pfam" id="PF23596">
    <property type="entry name" value="DUF7138"/>
    <property type="match status" value="1"/>
</dbReference>
<dbReference type="EMBL" id="GISG01071975">
    <property type="protein sequence ID" value="MBA4630085.1"/>
    <property type="molecule type" value="Transcribed_RNA"/>
</dbReference>
<name>A0A7C9D3F9_OPUST</name>
<reference evidence="2" key="1">
    <citation type="journal article" date="2013" name="J. Plant Res.">
        <title>Effect of fungi and light on seed germination of three Opuntia species from semiarid lands of central Mexico.</title>
        <authorList>
            <person name="Delgado-Sanchez P."/>
            <person name="Jimenez-Bremont J.F."/>
            <person name="Guerrero-Gonzalez Mde L."/>
            <person name="Flores J."/>
        </authorList>
    </citation>
    <scope>NUCLEOTIDE SEQUENCE</scope>
    <source>
        <tissue evidence="2">Cladode</tissue>
    </source>
</reference>
<proteinExistence type="predicted"/>
<dbReference type="InterPro" id="IPR055562">
    <property type="entry name" value="DUF7138"/>
</dbReference>
<dbReference type="AlphaFoldDB" id="A0A7C9D3F9"/>
<evidence type="ECO:0000313" key="2">
    <source>
        <dbReference type="EMBL" id="MBA4630085.1"/>
    </source>
</evidence>
<reference evidence="2" key="2">
    <citation type="submission" date="2020-07" db="EMBL/GenBank/DDBJ databases">
        <authorList>
            <person name="Vera ALvarez R."/>
            <person name="Arias-Moreno D.M."/>
            <person name="Jimenez-Jacinto V."/>
            <person name="Jimenez-Bremont J.F."/>
            <person name="Swaminathan K."/>
            <person name="Moose S.P."/>
            <person name="Guerrero-Gonzalez M.L."/>
            <person name="Marino-Ramirez L."/>
            <person name="Landsman D."/>
            <person name="Rodriguez-Kessler M."/>
            <person name="Delgado-Sanchez P."/>
        </authorList>
    </citation>
    <scope>NUCLEOTIDE SEQUENCE</scope>
    <source>
        <tissue evidence="2">Cladode</tissue>
    </source>
</reference>